<evidence type="ECO:0000256" key="3">
    <source>
        <dbReference type="ARBA" id="ARBA00020170"/>
    </source>
</evidence>
<dbReference type="Pfam" id="PF02463">
    <property type="entry name" value="SMC_N"/>
    <property type="match status" value="1"/>
</dbReference>
<accession>A0ABZ0IMY0</accession>
<evidence type="ECO:0000256" key="7">
    <source>
        <dbReference type="ARBA" id="ARBA00022840"/>
    </source>
</evidence>
<gene>
    <name evidence="9 12" type="primary">recF</name>
    <name evidence="12" type="ORF">RT717_22710</name>
</gene>
<dbReference type="Proteomes" id="UP001302349">
    <property type="component" value="Chromosome"/>
</dbReference>
<evidence type="ECO:0000256" key="10">
    <source>
        <dbReference type="RuleBase" id="RU000578"/>
    </source>
</evidence>
<dbReference type="RefSeq" id="WP_317488639.1">
    <property type="nucleotide sequence ID" value="NZ_CP136051.1"/>
</dbReference>
<keyword evidence="9 10" id="KW-0742">SOS response</keyword>
<dbReference type="PANTHER" id="PTHR32182:SF0">
    <property type="entry name" value="DNA REPLICATION AND REPAIR PROTEIN RECF"/>
    <property type="match status" value="1"/>
</dbReference>
<evidence type="ECO:0000256" key="2">
    <source>
        <dbReference type="ARBA" id="ARBA00008016"/>
    </source>
</evidence>
<dbReference type="InterPro" id="IPR001238">
    <property type="entry name" value="DNA-binding_RecF"/>
</dbReference>
<reference evidence="12 13" key="1">
    <citation type="journal article" date="2023" name="Microbiol. Resour. Announc.">
        <title>Complete Genome Sequence of Imperialibacter roseus strain P4T.</title>
        <authorList>
            <person name="Tizabi D.R."/>
            <person name="Bachvaroff T."/>
            <person name="Hill R.T."/>
        </authorList>
    </citation>
    <scope>NUCLEOTIDE SEQUENCE [LARGE SCALE GENOMIC DNA]</scope>
    <source>
        <strain evidence="12 13">P4T</strain>
    </source>
</reference>
<dbReference type="PANTHER" id="PTHR32182">
    <property type="entry name" value="DNA REPLICATION AND REPAIR PROTEIN RECF"/>
    <property type="match status" value="1"/>
</dbReference>
<evidence type="ECO:0000256" key="9">
    <source>
        <dbReference type="HAMAP-Rule" id="MF_00365"/>
    </source>
</evidence>
<keyword evidence="7 9" id="KW-0067">ATP-binding</keyword>
<evidence type="ECO:0000256" key="4">
    <source>
        <dbReference type="ARBA" id="ARBA00022490"/>
    </source>
</evidence>
<keyword evidence="9 10" id="KW-0234">DNA repair</keyword>
<comment type="subcellular location">
    <subcellularLocation>
        <location evidence="1 9 10">Cytoplasm</location>
    </subcellularLocation>
</comment>
<feature type="domain" description="RecF/RecN/SMC N-terminal" evidence="11">
    <location>
        <begin position="2"/>
        <end position="346"/>
    </location>
</feature>
<evidence type="ECO:0000259" key="11">
    <source>
        <dbReference type="Pfam" id="PF02463"/>
    </source>
</evidence>
<dbReference type="PROSITE" id="PS00618">
    <property type="entry name" value="RECF_2"/>
    <property type="match status" value="1"/>
</dbReference>
<dbReference type="NCBIfam" id="TIGR00611">
    <property type="entry name" value="recf"/>
    <property type="match status" value="1"/>
</dbReference>
<dbReference type="InterPro" id="IPR018078">
    <property type="entry name" value="DNA-binding_RecF_CS"/>
</dbReference>
<evidence type="ECO:0000313" key="12">
    <source>
        <dbReference type="EMBL" id="WOK05891.1"/>
    </source>
</evidence>
<feature type="binding site" evidence="9">
    <location>
        <begin position="30"/>
        <end position="37"/>
    </location>
    <ligand>
        <name>ATP</name>
        <dbReference type="ChEBI" id="CHEBI:30616"/>
    </ligand>
</feature>
<keyword evidence="9 10" id="KW-0227">DNA damage</keyword>
<sequence length="373" mass="42924">MYLSNLHLESFRNYQSLAINCSKGINCFVGKNGSGKTNLLDAIHYLSMTKGSLNSVDSQNIRKGDPLFFIKGEWKAAKKGAGKGEQVQVAFQPGQKKLIKVNQKEYEKLADHIGRFPVVLIAPNDTDLIREGSDGRRKFFDSIISQLDASYLENLMVYHHYLKQRNSLLKQYGDTRRLDKTLLAVYDEHLMKSGQLIFDSRRDFTEKFEALFSPRYQWLSGGAEQTKVVYVSELSETSWKENFKKAIDKDMALQRTTFGIHRDDFEFLLEEEPVKKFGSQGQQKSFVIALKLAQFDITSQVKSFTPILLLDDIFDKLDDDRIKKLMELVGEDDFGQLFVTDARPERTMTLFKGLKKDKKLFKVEEGKVEEIDF</sequence>
<evidence type="ECO:0000313" key="13">
    <source>
        <dbReference type="Proteomes" id="UP001302349"/>
    </source>
</evidence>
<dbReference type="InterPro" id="IPR027417">
    <property type="entry name" value="P-loop_NTPase"/>
</dbReference>
<evidence type="ECO:0000256" key="8">
    <source>
        <dbReference type="ARBA" id="ARBA00023125"/>
    </source>
</evidence>
<dbReference type="InterPro" id="IPR042174">
    <property type="entry name" value="RecF_2"/>
</dbReference>
<keyword evidence="6 9" id="KW-0547">Nucleotide-binding</keyword>
<protein>
    <recommendedName>
        <fullName evidence="3 9">DNA replication and repair protein RecF</fullName>
    </recommendedName>
</protein>
<keyword evidence="13" id="KW-1185">Reference proteome</keyword>
<dbReference type="InterPro" id="IPR003395">
    <property type="entry name" value="RecF/RecN/SMC_N"/>
</dbReference>
<dbReference type="Gene3D" id="3.40.50.300">
    <property type="entry name" value="P-loop containing nucleotide triphosphate hydrolases"/>
    <property type="match status" value="1"/>
</dbReference>
<name>A0ABZ0IMY0_9BACT</name>
<organism evidence="12 13">
    <name type="scientific">Imperialibacter roseus</name>
    <dbReference type="NCBI Taxonomy" id="1324217"/>
    <lineage>
        <taxon>Bacteria</taxon>
        <taxon>Pseudomonadati</taxon>
        <taxon>Bacteroidota</taxon>
        <taxon>Cytophagia</taxon>
        <taxon>Cytophagales</taxon>
        <taxon>Flammeovirgaceae</taxon>
        <taxon>Imperialibacter</taxon>
    </lineage>
</organism>
<keyword evidence="4 9" id="KW-0963">Cytoplasm</keyword>
<evidence type="ECO:0000256" key="6">
    <source>
        <dbReference type="ARBA" id="ARBA00022741"/>
    </source>
</evidence>
<evidence type="ECO:0000256" key="5">
    <source>
        <dbReference type="ARBA" id="ARBA00022705"/>
    </source>
</evidence>
<dbReference type="SUPFAM" id="SSF52540">
    <property type="entry name" value="P-loop containing nucleoside triphosphate hydrolases"/>
    <property type="match status" value="1"/>
</dbReference>
<keyword evidence="5 9" id="KW-0235">DNA replication</keyword>
<comment type="function">
    <text evidence="9 10">The RecF protein is involved in DNA metabolism; it is required for DNA replication and normal SOS inducibility. RecF binds preferentially to single-stranded, linear DNA. It also seems to bind ATP.</text>
</comment>
<comment type="similarity">
    <text evidence="2 9 10">Belongs to the RecF family.</text>
</comment>
<dbReference type="Gene3D" id="1.20.1050.90">
    <property type="entry name" value="RecF/RecN/SMC, N-terminal domain"/>
    <property type="match status" value="1"/>
</dbReference>
<proteinExistence type="inferred from homology"/>
<evidence type="ECO:0000256" key="1">
    <source>
        <dbReference type="ARBA" id="ARBA00004496"/>
    </source>
</evidence>
<keyword evidence="8 9" id="KW-0238">DNA-binding</keyword>
<dbReference type="HAMAP" id="MF_00365">
    <property type="entry name" value="RecF"/>
    <property type="match status" value="1"/>
</dbReference>
<dbReference type="PROSITE" id="PS00617">
    <property type="entry name" value="RECF_1"/>
    <property type="match status" value="1"/>
</dbReference>
<dbReference type="EMBL" id="CP136051">
    <property type="protein sequence ID" value="WOK05891.1"/>
    <property type="molecule type" value="Genomic_DNA"/>
</dbReference>